<dbReference type="GO" id="GO:0031418">
    <property type="term" value="F:L-ascorbic acid binding"/>
    <property type="evidence" value="ECO:0007669"/>
    <property type="project" value="InterPro"/>
</dbReference>
<dbReference type="InterPro" id="IPR045054">
    <property type="entry name" value="P4HA-like"/>
</dbReference>
<keyword evidence="8" id="KW-1185">Reference proteome</keyword>
<gene>
    <name evidence="7" type="ORF">EVB97_105</name>
</gene>
<dbReference type="InterPro" id="IPR005123">
    <property type="entry name" value="Oxoglu/Fe-dep_dioxygenase_dom"/>
</dbReference>
<organism evidence="7 8">
    <name type="scientific">Rhizobium phage RHph_Y65</name>
    <dbReference type="NCBI Taxonomy" id="2509785"/>
    <lineage>
        <taxon>Viruses</taxon>
        <taxon>Duplodnaviria</taxon>
        <taxon>Heunggongvirae</taxon>
        <taxon>Uroviricota</taxon>
        <taxon>Caudoviricetes</taxon>
        <taxon>Kleczkowskaviridae</taxon>
        <taxon>Cuauhnahuacvirus</taxon>
        <taxon>Cuauhnahuacvirus Y65</taxon>
    </lineage>
</organism>
<accession>A0A7S5UWS1</accession>
<dbReference type="PROSITE" id="PS51471">
    <property type="entry name" value="FE2OG_OXY"/>
    <property type="match status" value="1"/>
</dbReference>
<evidence type="ECO:0000259" key="6">
    <source>
        <dbReference type="PROSITE" id="PS51471"/>
    </source>
</evidence>
<keyword evidence="2" id="KW-0479">Metal-binding</keyword>
<dbReference type="GO" id="GO:0004656">
    <property type="term" value="F:procollagen-proline 4-dioxygenase activity"/>
    <property type="evidence" value="ECO:0007669"/>
    <property type="project" value="TreeGrafter"/>
</dbReference>
<dbReference type="PANTHER" id="PTHR10869:SF246">
    <property type="entry name" value="TRANSMEMBRANE PROLYL 4-HYDROXYLASE"/>
    <property type="match status" value="1"/>
</dbReference>
<dbReference type="InterPro" id="IPR006620">
    <property type="entry name" value="Pro_4_hyd_alph"/>
</dbReference>
<dbReference type="SMART" id="SM00702">
    <property type="entry name" value="P4Hc"/>
    <property type="match status" value="1"/>
</dbReference>
<comment type="cofactor">
    <cofactor evidence="1">
        <name>L-ascorbate</name>
        <dbReference type="ChEBI" id="CHEBI:38290"/>
    </cofactor>
</comment>
<name>A0A7S5UWS1_9CAUD</name>
<dbReference type="Gene3D" id="2.60.120.620">
    <property type="entry name" value="q2cbj1_9rhob like domain"/>
    <property type="match status" value="1"/>
</dbReference>
<proteinExistence type="predicted"/>
<dbReference type="PANTHER" id="PTHR10869">
    <property type="entry name" value="PROLYL 4-HYDROXYLASE ALPHA SUBUNIT"/>
    <property type="match status" value="1"/>
</dbReference>
<evidence type="ECO:0000256" key="4">
    <source>
        <dbReference type="ARBA" id="ARBA00023002"/>
    </source>
</evidence>
<sequence length="182" mass="21182">MKLTDYIMVLDNVLDHQTCHQIIDKFQSHGELESQRREGLYQFDQLNLNTAGPNWDGELRTIITALRGSLTTYRQEVPTSGWPQQFGWEQVRMKRYLPNDNDQFPVHVDVADYKSARRFLVFFMYLNDVDEGGETTFPELNVAVKPKAGRVLIFPPMWQYPHTGEKPISAPKFIIGSYLHYV</sequence>
<dbReference type="Pfam" id="PF13640">
    <property type="entry name" value="2OG-FeII_Oxy_3"/>
    <property type="match status" value="1"/>
</dbReference>
<evidence type="ECO:0000256" key="3">
    <source>
        <dbReference type="ARBA" id="ARBA00022964"/>
    </source>
</evidence>
<keyword evidence="5" id="KW-0408">Iron</keyword>
<keyword evidence="4" id="KW-0560">Oxidoreductase</keyword>
<dbReference type="InterPro" id="IPR044862">
    <property type="entry name" value="Pro_4_hyd_alph_FE2OG_OXY"/>
</dbReference>
<evidence type="ECO:0000313" key="7">
    <source>
        <dbReference type="EMBL" id="QIG72663.1"/>
    </source>
</evidence>
<keyword evidence="3" id="KW-0223">Dioxygenase</keyword>
<dbReference type="EMBL" id="MN988525">
    <property type="protein sequence ID" value="QIG72663.1"/>
    <property type="molecule type" value="Genomic_DNA"/>
</dbReference>
<dbReference type="Proteomes" id="UP000655883">
    <property type="component" value="Segment"/>
</dbReference>
<feature type="domain" description="Fe2OG dioxygenase" evidence="6">
    <location>
        <begin position="87"/>
        <end position="182"/>
    </location>
</feature>
<evidence type="ECO:0000256" key="1">
    <source>
        <dbReference type="ARBA" id="ARBA00001961"/>
    </source>
</evidence>
<protein>
    <submittedName>
        <fullName evidence="7">2OG-Fe(II) oxygenase protein</fullName>
    </submittedName>
</protein>
<evidence type="ECO:0000256" key="5">
    <source>
        <dbReference type="ARBA" id="ARBA00023004"/>
    </source>
</evidence>
<dbReference type="GO" id="GO:0005506">
    <property type="term" value="F:iron ion binding"/>
    <property type="evidence" value="ECO:0007669"/>
    <property type="project" value="InterPro"/>
</dbReference>
<evidence type="ECO:0000313" key="8">
    <source>
        <dbReference type="Proteomes" id="UP000655883"/>
    </source>
</evidence>
<reference evidence="7 8" key="1">
    <citation type="submission" date="2020-01" db="EMBL/GenBank/DDBJ databases">
        <title>Patterns of diversity and host range of bacteriophage communities associated with bean-nodulatin bacteria.</title>
        <authorList>
            <person name="Vann Cauwenberghe J."/>
            <person name="Santamaria R.I."/>
            <person name="Bustos P."/>
            <person name="Juarez S."/>
            <person name="Gonzalez V."/>
        </authorList>
    </citation>
    <scope>NUCLEOTIDE SEQUENCE [LARGE SCALE GENOMIC DNA]</scope>
    <source>
        <strain evidence="8">RHph</strain>
    </source>
</reference>
<evidence type="ECO:0000256" key="2">
    <source>
        <dbReference type="ARBA" id="ARBA00022723"/>
    </source>
</evidence>